<evidence type="ECO:0000256" key="2">
    <source>
        <dbReference type="ARBA" id="ARBA00016664"/>
    </source>
</evidence>
<comment type="similarity">
    <text evidence="6">Belongs to the imidazoleglycerol-phosphate dehydratase family.</text>
</comment>
<dbReference type="Pfam" id="PF00475">
    <property type="entry name" value="IGPD"/>
    <property type="match status" value="1"/>
</dbReference>
<evidence type="ECO:0000256" key="1">
    <source>
        <dbReference type="ARBA" id="ARBA00005047"/>
    </source>
</evidence>
<dbReference type="PANTHER" id="PTHR23133">
    <property type="entry name" value="IMIDAZOLEGLYCEROL-PHOSPHATE DEHYDRATASE HIS7"/>
    <property type="match status" value="1"/>
</dbReference>
<dbReference type="PROSITE" id="PS00954">
    <property type="entry name" value="IGP_DEHYDRATASE_1"/>
    <property type="match status" value="1"/>
</dbReference>
<dbReference type="CDD" id="cd07914">
    <property type="entry name" value="IGPD"/>
    <property type="match status" value="1"/>
</dbReference>
<dbReference type="PANTHER" id="PTHR23133:SF2">
    <property type="entry name" value="IMIDAZOLEGLYCEROL-PHOSPHATE DEHYDRATASE"/>
    <property type="match status" value="1"/>
</dbReference>
<comment type="subcellular location">
    <subcellularLocation>
        <location evidence="6">Cytoplasm</location>
    </subcellularLocation>
</comment>
<dbReference type="EMBL" id="DTAU01000104">
    <property type="protein sequence ID" value="HFQ79095.1"/>
    <property type="molecule type" value="Genomic_DNA"/>
</dbReference>
<comment type="pathway">
    <text evidence="1 6">Amino-acid biosynthesis; L-histidine biosynthesis; L-histidine from 5-phospho-alpha-D-ribose 1-diphosphate: step 6/9.</text>
</comment>
<keyword evidence="4 6" id="KW-0368">Histidine biosynthesis</keyword>
<dbReference type="GO" id="GO:0000105">
    <property type="term" value="P:L-histidine biosynthetic process"/>
    <property type="evidence" value="ECO:0007669"/>
    <property type="project" value="UniProtKB-UniRule"/>
</dbReference>
<keyword evidence="5 6" id="KW-0456">Lyase</keyword>
<evidence type="ECO:0000256" key="6">
    <source>
        <dbReference type="HAMAP-Rule" id="MF_00076"/>
    </source>
</evidence>
<dbReference type="AlphaFoldDB" id="A0A832ART0"/>
<proteinExistence type="inferred from homology"/>
<gene>
    <name evidence="6 7" type="primary">hisB</name>
    <name evidence="7" type="ORF">ENT99_05260</name>
</gene>
<dbReference type="FunFam" id="3.30.230.40:FF:000003">
    <property type="entry name" value="Imidazoleglycerol-phosphate dehydratase HisB"/>
    <property type="match status" value="1"/>
</dbReference>
<reference evidence="7" key="1">
    <citation type="journal article" date="2020" name="mSystems">
        <title>Genome- and Community-Level Interaction Insights into Carbon Utilization and Element Cycling Functions of Hydrothermarchaeota in Hydrothermal Sediment.</title>
        <authorList>
            <person name="Zhou Z."/>
            <person name="Liu Y."/>
            <person name="Xu W."/>
            <person name="Pan J."/>
            <person name="Luo Z.H."/>
            <person name="Li M."/>
        </authorList>
    </citation>
    <scope>NUCLEOTIDE SEQUENCE</scope>
    <source>
        <strain evidence="7">SpSt-629</strain>
    </source>
</reference>
<evidence type="ECO:0000256" key="5">
    <source>
        <dbReference type="ARBA" id="ARBA00023239"/>
    </source>
</evidence>
<dbReference type="HAMAP" id="MF_00076">
    <property type="entry name" value="HisB"/>
    <property type="match status" value="1"/>
</dbReference>
<evidence type="ECO:0000256" key="3">
    <source>
        <dbReference type="ARBA" id="ARBA00022605"/>
    </source>
</evidence>
<evidence type="ECO:0000256" key="4">
    <source>
        <dbReference type="ARBA" id="ARBA00023102"/>
    </source>
</evidence>
<keyword evidence="3 6" id="KW-0028">Amino-acid biosynthesis</keyword>
<dbReference type="Gene3D" id="3.30.230.40">
    <property type="entry name" value="Imidazole glycerol phosphate dehydratase, domain 1"/>
    <property type="match status" value="2"/>
</dbReference>
<accession>A0A832ART0</accession>
<dbReference type="SUPFAM" id="SSF54211">
    <property type="entry name" value="Ribosomal protein S5 domain 2-like"/>
    <property type="match status" value="2"/>
</dbReference>
<dbReference type="InterPro" id="IPR020565">
    <property type="entry name" value="ImidazoleglycerP_deHydtase_CS"/>
</dbReference>
<dbReference type="FunFam" id="3.30.230.40:FF:000001">
    <property type="entry name" value="Imidazoleglycerol-phosphate dehydratase HisB"/>
    <property type="match status" value="1"/>
</dbReference>
<dbReference type="EC" id="4.2.1.19" evidence="6"/>
<sequence>MTRQCRYSRETLETFTEVYIDIDSEGEIRIDTPIPFLNHMLETLFKHMNSSATIKTVDKKPYDDHHIVEDTAIAIGEALAKCIEDKSGIKRYSHVVVPMDDALILVAVDISGRGGSYIDLDLEKTVIGGMSTENVNHFIDTLATRSKITIHVLKIRGHNIHHIIEAVFKGLGLALHDATRIIGSGIRSTKGVI</sequence>
<dbReference type="InterPro" id="IPR038494">
    <property type="entry name" value="IGPD_sf"/>
</dbReference>
<dbReference type="InterPro" id="IPR020568">
    <property type="entry name" value="Ribosomal_Su5_D2-typ_SF"/>
</dbReference>
<comment type="caution">
    <text evidence="7">The sequence shown here is derived from an EMBL/GenBank/DDBJ whole genome shotgun (WGS) entry which is preliminary data.</text>
</comment>
<dbReference type="InterPro" id="IPR000807">
    <property type="entry name" value="ImidazoleglycerolP_deHydtase"/>
</dbReference>
<dbReference type="UniPathway" id="UPA00031">
    <property type="reaction ID" value="UER00011"/>
</dbReference>
<comment type="catalytic activity">
    <reaction evidence="6">
        <text>D-erythro-1-(imidazol-4-yl)glycerol 3-phosphate = 3-(imidazol-4-yl)-2-oxopropyl phosphate + H2O</text>
        <dbReference type="Rhea" id="RHEA:11040"/>
        <dbReference type="ChEBI" id="CHEBI:15377"/>
        <dbReference type="ChEBI" id="CHEBI:57766"/>
        <dbReference type="ChEBI" id="CHEBI:58278"/>
        <dbReference type="EC" id="4.2.1.19"/>
    </reaction>
</comment>
<dbReference type="GO" id="GO:0004424">
    <property type="term" value="F:imidazoleglycerol-phosphate dehydratase activity"/>
    <property type="evidence" value="ECO:0007669"/>
    <property type="project" value="UniProtKB-UniRule"/>
</dbReference>
<dbReference type="PROSITE" id="PS00955">
    <property type="entry name" value="IGP_DEHYDRATASE_2"/>
    <property type="match status" value="1"/>
</dbReference>
<evidence type="ECO:0000313" key="7">
    <source>
        <dbReference type="EMBL" id="HFQ79095.1"/>
    </source>
</evidence>
<name>A0A832ART0_9CREN</name>
<keyword evidence="6" id="KW-0963">Cytoplasm</keyword>
<organism evidence="7">
    <name type="scientific">Ignisphaera aggregans</name>
    <dbReference type="NCBI Taxonomy" id="334771"/>
    <lineage>
        <taxon>Archaea</taxon>
        <taxon>Thermoproteota</taxon>
        <taxon>Thermoprotei</taxon>
        <taxon>Desulfurococcales</taxon>
        <taxon>Desulfurococcaceae</taxon>
        <taxon>Ignisphaera</taxon>
    </lineage>
</organism>
<protein>
    <recommendedName>
        <fullName evidence="2 6">Imidazoleglycerol-phosphate dehydratase</fullName>
        <shortName evidence="6">IGPD</shortName>
        <ecNumber evidence="6">4.2.1.19</ecNumber>
    </recommendedName>
</protein>
<dbReference type="GO" id="GO:0005737">
    <property type="term" value="C:cytoplasm"/>
    <property type="evidence" value="ECO:0007669"/>
    <property type="project" value="UniProtKB-SubCell"/>
</dbReference>